<dbReference type="AlphaFoldDB" id="A0A239KND4"/>
<feature type="domain" description="FHA" evidence="9">
    <location>
        <begin position="262"/>
        <end position="312"/>
    </location>
</feature>
<evidence type="ECO:0000259" key="9">
    <source>
        <dbReference type="PROSITE" id="PS50006"/>
    </source>
</evidence>
<dbReference type="InterPro" id="IPR013525">
    <property type="entry name" value="ABC2_TM"/>
</dbReference>
<dbReference type="PANTHER" id="PTHR48041">
    <property type="entry name" value="ABC TRANSPORTER G FAMILY MEMBER 28"/>
    <property type="match status" value="1"/>
</dbReference>
<proteinExistence type="predicted"/>
<dbReference type="Pfam" id="PF01061">
    <property type="entry name" value="ABC2_membrane"/>
    <property type="match status" value="1"/>
</dbReference>
<feature type="transmembrane region" description="Helical" evidence="8">
    <location>
        <begin position="693"/>
        <end position="712"/>
    </location>
</feature>
<reference evidence="11 12" key="1">
    <citation type="submission" date="2017-06" db="EMBL/GenBank/DDBJ databases">
        <authorList>
            <person name="Kim H.J."/>
            <person name="Triplett B.A."/>
        </authorList>
    </citation>
    <scope>NUCLEOTIDE SEQUENCE [LARGE SCALE GENOMIC DNA]</scope>
    <source>
        <strain evidence="11 12">DSM 18704</strain>
    </source>
</reference>
<keyword evidence="2" id="KW-0813">Transport</keyword>
<feature type="transmembrane region" description="Helical" evidence="8">
    <location>
        <begin position="768"/>
        <end position="792"/>
    </location>
</feature>
<dbReference type="SMART" id="SM00382">
    <property type="entry name" value="AAA"/>
    <property type="match status" value="1"/>
</dbReference>
<keyword evidence="3 8" id="KW-0812">Transmembrane</keyword>
<evidence type="ECO:0000259" key="10">
    <source>
        <dbReference type="PROSITE" id="PS50893"/>
    </source>
</evidence>
<feature type="domain" description="FHA" evidence="9">
    <location>
        <begin position="168"/>
        <end position="219"/>
    </location>
</feature>
<dbReference type="Gene3D" id="3.40.50.300">
    <property type="entry name" value="P-loop containing nucleotide triphosphate hydrolases"/>
    <property type="match status" value="1"/>
</dbReference>
<dbReference type="GO" id="GO:0016887">
    <property type="term" value="F:ATP hydrolysis activity"/>
    <property type="evidence" value="ECO:0007669"/>
    <property type="project" value="InterPro"/>
</dbReference>
<evidence type="ECO:0000256" key="2">
    <source>
        <dbReference type="ARBA" id="ARBA00022448"/>
    </source>
</evidence>
<feature type="domain" description="FHA" evidence="9">
    <location>
        <begin position="41"/>
        <end position="91"/>
    </location>
</feature>
<dbReference type="Proteomes" id="UP000198356">
    <property type="component" value="Unassembled WGS sequence"/>
</dbReference>
<accession>A0A239KND4</accession>
<dbReference type="Pfam" id="PF00005">
    <property type="entry name" value="ABC_tran"/>
    <property type="match status" value="1"/>
</dbReference>
<dbReference type="RefSeq" id="WP_089409168.1">
    <property type="nucleotide sequence ID" value="NZ_FZOU01000005.1"/>
</dbReference>
<feature type="transmembrane region" description="Helical" evidence="8">
    <location>
        <begin position="733"/>
        <end position="756"/>
    </location>
</feature>
<evidence type="ECO:0000256" key="7">
    <source>
        <dbReference type="ARBA" id="ARBA00023136"/>
    </source>
</evidence>
<dbReference type="GO" id="GO:0005524">
    <property type="term" value="F:ATP binding"/>
    <property type="evidence" value="ECO:0007669"/>
    <property type="project" value="UniProtKB-KW"/>
</dbReference>
<comment type="subcellular location">
    <subcellularLocation>
        <location evidence="1">Membrane</location>
        <topology evidence="1">Multi-pass membrane protein</topology>
    </subcellularLocation>
</comment>
<name>A0A239KND4_9BACT</name>
<dbReference type="InterPro" id="IPR000253">
    <property type="entry name" value="FHA_dom"/>
</dbReference>
<keyword evidence="12" id="KW-1185">Reference proteome</keyword>
<evidence type="ECO:0000256" key="8">
    <source>
        <dbReference type="SAM" id="Phobius"/>
    </source>
</evidence>
<keyword evidence="4" id="KW-0547">Nucleotide-binding</keyword>
<feature type="transmembrane region" description="Helical" evidence="8">
    <location>
        <begin position="799"/>
        <end position="819"/>
    </location>
</feature>
<feature type="transmembrane region" description="Helical" evidence="8">
    <location>
        <begin position="961"/>
        <end position="980"/>
    </location>
</feature>
<keyword evidence="5" id="KW-0067">ATP-binding</keyword>
<dbReference type="InterPro" id="IPR017871">
    <property type="entry name" value="ABC_transporter-like_CS"/>
</dbReference>
<evidence type="ECO:0000256" key="1">
    <source>
        <dbReference type="ARBA" id="ARBA00004141"/>
    </source>
</evidence>
<dbReference type="GO" id="GO:0140359">
    <property type="term" value="F:ABC-type transporter activity"/>
    <property type="evidence" value="ECO:0007669"/>
    <property type="project" value="InterPro"/>
</dbReference>
<dbReference type="PROSITE" id="PS50893">
    <property type="entry name" value="ABC_TRANSPORTER_2"/>
    <property type="match status" value="1"/>
</dbReference>
<dbReference type="SUPFAM" id="SSF52540">
    <property type="entry name" value="P-loop containing nucleoside triphosphate hydrolases"/>
    <property type="match status" value="1"/>
</dbReference>
<dbReference type="GO" id="GO:0016020">
    <property type="term" value="C:membrane"/>
    <property type="evidence" value="ECO:0007669"/>
    <property type="project" value="UniProtKB-SubCell"/>
</dbReference>
<dbReference type="EMBL" id="FZOU01000005">
    <property type="protein sequence ID" value="SNT19540.1"/>
    <property type="molecule type" value="Genomic_DNA"/>
</dbReference>
<dbReference type="InterPro" id="IPR003593">
    <property type="entry name" value="AAA+_ATPase"/>
</dbReference>
<sequence>MSSLDSTPAARAHDLEDHLPRLVRTVGDGVGEIFLLEKDAIAIGRSQESNDLILDDEEISRSHAHLTRLPGGDWQIEDHSSNGSYLDGVRVQKAILRDRVRLSFGSGLKSAFLFLDRPREETASAGRPAVAVRTVQLGGEPPEALPTRLQLVLDDHAVRDIPLIPGTMILGSRPGVNGVAIDSVLIAGKHAALDVARNGEATVRDLSDGGGVYVNGVLVAEKRLAEGDLIQLGACQTHLLLFRDTGVRRRTLGEFDLTKRIVAIGRAPDNDVTLAHPTVSSHHAEIRHLASGEIELVDLGSANGSFVNGIRVERTILNAHDRIALGAMELVFDGLQLEREADGKSISVYAENLRKVVKDNLGRRIVLLDDVSIVLKPNEFVGLLGPSGAGKSTLMDAMNGFRPVEGQVRMNERSLYQYPQLLRQLIGYLPQDDILHTRLTVRQCLTFSARLRMPSDHTAGEIHAQVDKVLHTLRLTERGDKVIETLSGGERKRVSLGIELLSDPAVLYVDEPTAGQDPATEMQMMQLFRNLANRGSTVVINTHLLGSFSLLDKVAVLARGKLVFYGPATGMLGYFDCKRPIEVYYKLAPPGVSRDEEEQIAEDWRQRYLSSDAYRDHVAAPLAEARAHGQAAQADGDARQKPSTSWMTQVKTLLARQIALRMGDGNSVATLVLPPALIGVLLCFMADQPNQPMTLLITILTAMWFACSGNVREIVDEWAIYRRERQRSLRRDAYLASRIVYLIGLSGVQTLTFILILSLGGALSGHLLGAWGLMWIMGIQGGLIGLLISAIASTSERALYTFPLVMIPELLLAGLLIPVHSTAPAANVSAVPGLVMQLPYEGGRQMNGFLADGLSPLMVSRWGLEAMRDLYVHDAIARPLHGGYAETIALAAKAGVTSIPSALRPPADYRYPLLSSISSTFHPNDMRDALRPLPPLAGEEACRYNFFAAANLPGKDALPQYLSIQGLFLLGMIGTIWLTVRRREGRS</sequence>
<dbReference type="InterPro" id="IPR027417">
    <property type="entry name" value="P-loop_NTPase"/>
</dbReference>
<dbReference type="PANTHER" id="PTHR48041:SF139">
    <property type="entry name" value="PROTEIN SCARLET"/>
    <property type="match status" value="1"/>
</dbReference>
<evidence type="ECO:0000256" key="4">
    <source>
        <dbReference type="ARBA" id="ARBA00022741"/>
    </source>
</evidence>
<dbReference type="InterPro" id="IPR050352">
    <property type="entry name" value="ABCG_transporters"/>
</dbReference>
<organism evidence="11 12">
    <name type="scientific">Granulicella rosea</name>
    <dbReference type="NCBI Taxonomy" id="474952"/>
    <lineage>
        <taxon>Bacteria</taxon>
        <taxon>Pseudomonadati</taxon>
        <taxon>Acidobacteriota</taxon>
        <taxon>Terriglobia</taxon>
        <taxon>Terriglobales</taxon>
        <taxon>Acidobacteriaceae</taxon>
        <taxon>Granulicella</taxon>
    </lineage>
</organism>
<protein>
    <submittedName>
        <fullName evidence="11">ABC-type multidrug transport system, ATPase component</fullName>
    </submittedName>
</protein>
<evidence type="ECO:0000256" key="6">
    <source>
        <dbReference type="ARBA" id="ARBA00022989"/>
    </source>
</evidence>
<evidence type="ECO:0000256" key="5">
    <source>
        <dbReference type="ARBA" id="ARBA00022840"/>
    </source>
</evidence>
<feature type="domain" description="ABC transporter" evidence="10">
    <location>
        <begin position="348"/>
        <end position="584"/>
    </location>
</feature>
<dbReference type="CDD" id="cd00060">
    <property type="entry name" value="FHA"/>
    <property type="match status" value="3"/>
</dbReference>
<keyword evidence="6 8" id="KW-1133">Transmembrane helix</keyword>
<dbReference type="SMART" id="SM00240">
    <property type="entry name" value="FHA"/>
    <property type="match status" value="3"/>
</dbReference>
<dbReference type="Pfam" id="PF00498">
    <property type="entry name" value="FHA"/>
    <property type="match status" value="3"/>
</dbReference>
<dbReference type="SUPFAM" id="SSF49879">
    <property type="entry name" value="SMAD/FHA domain"/>
    <property type="match status" value="3"/>
</dbReference>
<gene>
    <name evidence="11" type="ORF">SAMN05421770_10582</name>
</gene>
<keyword evidence="7 8" id="KW-0472">Membrane</keyword>
<evidence type="ECO:0000256" key="3">
    <source>
        <dbReference type="ARBA" id="ARBA00022692"/>
    </source>
</evidence>
<evidence type="ECO:0000313" key="11">
    <source>
        <dbReference type="EMBL" id="SNT19540.1"/>
    </source>
</evidence>
<dbReference type="PROSITE" id="PS50006">
    <property type="entry name" value="FHA_DOMAIN"/>
    <property type="match status" value="3"/>
</dbReference>
<dbReference type="PROSITE" id="PS00211">
    <property type="entry name" value="ABC_TRANSPORTER_1"/>
    <property type="match status" value="1"/>
</dbReference>
<dbReference type="Gene3D" id="2.60.200.20">
    <property type="match status" value="3"/>
</dbReference>
<evidence type="ECO:0000313" key="12">
    <source>
        <dbReference type="Proteomes" id="UP000198356"/>
    </source>
</evidence>
<dbReference type="InterPro" id="IPR008984">
    <property type="entry name" value="SMAD_FHA_dom_sf"/>
</dbReference>
<dbReference type="InterPro" id="IPR003439">
    <property type="entry name" value="ABC_transporter-like_ATP-bd"/>
</dbReference>
<dbReference type="OrthoDB" id="151099at2"/>